<dbReference type="EMBL" id="CAFBPS010000019">
    <property type="protein sequence ID" value="CAB5023994.1"/>
    <property type="molecule type" value="Genomic_DNA"/>
</dbReference>
<dbReference type="EMBL" id="CAEZZP010000057">
    <property type="protein sequence ID" value="CAB4774156.1"/>
    <property type="molecule type" value="Genomic_DNA"/>
</dbReference>
<organism evidence="6">
    <name type="scientific">freshwater metagenome</name>
    <dbReference type="NCBI Taxonomy" id="449393"/>
    <lineage>
        <taxon>unclassified sequences</taxon>
        <taxon>metagenomes</taxon>
        <taxon>ecological metagenomes</taxon>
    </lineage>
</organism>
<accession>A0A6J7R5J1</accession>
<evidence type="ECO:0000313" key="6">
    <source>
        <dbReference type="EMBL" id="CAB5023994.1"/>
    </source>
</evidence>
<dbReference type="GO" id="GO:0006506">
    <property type="term" value="P:GPI anchor biosynthetic process"/>
    <property type="evidence" value="ECO:0007669"/>
    <property type="project" value="TreeGrafter"/>
</dbReference>
<dbReference type="EMBL" id="CAFBMF010000009">
    <property type="protein sequence ID" value="CAB4890093.1"/>
    <property type="molecule type" value="Genomic_DNA"/>
</dbReference>
<dbReference type="InterPro" id="IPR005135">
    <property type="entry name" value="Endo/exonuclease/phosphatase"/>
</dbReference>
<name>A0A6J7R5J1_9ZZZZ</name>
<evidence type="ECO:0000259" key="1">
    <source>
        <dbReference type="Pfam" id="PF03372"/>
    </source>
</evidence>
<dbReference type="Gene3D" id="3.60.10.10">
    <property type="entry name" value="Endonuclease/exonuclease/phosphatase"/>
    <property type="match status" value="1"/>
</dbReference>
<dbReference type="InterPro" id="IPR036691">
    <property type="entry name" value="Endo/exonu/phosph_ase_sf"/>
</dbReference>
<sequence>MMRVMTWNIWHHFGPWQERQLAIEHVIRTENPDVLFMQEVHTSERQAENLATQLGYNAAVTTSPWNMGNAILSRWPIVRFGQVALPNAAGEPAHRRALWAVLETPWGEWPVIGTHLDHRFDESHVRQLQVDAISDLVLTLRNDPTADLPVLIGGDFNAVPDSDEIRRLTGRSEVKNRNVVFADMWELKGDGLGHTWSDRNEYLANANWPNRRLDYLFVTWPRPKPVGNPVRAWLAGVEPVAGVQASDHFAVVADVLTVRSGDAND</sequence>
<gene>
    <name evidence="2" type="ORF">UFOPK2658_00510</name>
    <name evidence="3" type="ORF">UFOPK2880_00997</name>
    <name evidence="4" type="ORF">UFOPK3004_00561</name>
    <name evidence="5" type="ORF">UFOPK3494_00280</name>
    <name evidence="6" type="ORF">UFOPK4134_00444</name>
</gene>
<dbReference type="SUPFAM" id="SSF56219">
    <property type="entry name" value="DNase I-like"/>
    <property type="match status" value="1"/>
</dbReference>
<evidence type="ECO:0000313" key="3">
    <source>
        <dbReference type="EMBL" id="CAB4774156.1"/>
    </source>
</evidence>
<evidence type="ECO:0000313" key="2">
    <source>
        <dbReference type="EMBL" id="CAB4712808.1"/>
    </source>
</evidence>
<feature type="domain" description="Endonuclease/exonuclease/phosphatase" evidence="1">
    <location>
        <begin position="5"/>
        <end position="248"/>
    </location>
</feature>
<dbReference type="EMBL" id="CAEZYH010000012">
    <property type="protein sequence ID" value="CAB4712808.1"/>
    <property type="molecule type" value="Genomic_DNA"/>
</dbReference>
<evidence type="ECO:0000313" key="4">
    <source>
        <dbReference type="EMBL" id="CAB4799090.1"/>
    </source>
</evidence>
<dbReference type="EMBL" id="CAFAAL010000033">
    <property type="protein sequence ID" value="CAB4799090.1"/>
    <property type="molecule type" value="Genomic_DNA"/>
</dbReference>
<reference evidence="6" key="1">
    <citation type="submission" date="2020-05" db="EMBL/GenBank/DDBJ databases">
        <authorList>
            <person name="Chiriac C."/>
            <person name="Salcher M."/>
            <person name="Ghai R."/>
            <person name="Kavagutti S V."/>
        </authorList>
    </citation>
    <scope>NUCLEOTIDE SEQUENCE</scope>
</reference>
<dbReference type="Pfam" id="PF03372">
    <property type="entry name" value="Exo_endo_phos"/>
    <property type="match status" value="1"/>
</dbReference>
<protein>
    <submittedName>
        <fullName evidence="6">Unannotated protein</fullName>
    </submittedName>
</protein>
<proteinExistence type="predicted"/>
<evidence type="ECO:0000313" key="5">
    <source>
        <dbReference type="EMBL" id="CAB4890093.1"/>
    </source>
</evidence>
<dbReference type="GO" id="GO:0016020">
    <property type="term" value="C:membrane"/>
    <property type="evidence" value="ECO:0007669"/>
    <property type="project" value="GOC"/>
</dbReference>
<dbReference type="GO" id="GO:0003824">
    <property type="term" value="F:catalytic activity"/>
    <property type="evidence" value="ECO:0007669"/>
    <property type="project" value="InterPro"/>
</dbReference>
<dbReference type="PANTHER" id="PTHR14859">
    <property type="entry name" value="CALCOFLUOR WHITE HYPERSENSITIVE PROTEIN PRECURSOR"/>
    <property type="match status" value="1"/>
</dbReference>
<dbReference type="AlphaFoldDB" id="A0A6J7R5J1"/>
<dbReference type="InterPro" id="IPR051916">
    <property type="entry name" value="GPI-anchor_lipid_remodeler"/>
</dbReference>
<dbReference type="PANTHER" id="PTHR14859:SF1">
    <property type="entry name" value="PGAP2-INTERACTING PROTEIN"/>
    <property type="match status" value="1"/>
</dbReference>